<dbReference type="AlphaFoldDB" id="W7LMP4"/>
<dbReference type="VEuPathDB" id="FungiDB:FVEG_14695"/>
<evidence type="ECO:0000313" key="3">
    <source>
        <dbReference type="Proteomes" id="UP000009096"/>
    </source>
</evidence>
<gene>
    <name evidence="2" type="ORF">FVEG_14695</name>
</gene>
<accession>W7LMP4</accession>
<feature type="transmembrane region" description="Helical" evidence="1">
    <location>
        <begin position="57"/>
        <end position="74"/>
    </location>
</feature>
<protein>
    <submittedName>
        <fullName evidence="2">Uncharacterized protein</fullName>
    </submittedName>
</protein>
<sequence length="121" mass="13153">MPLLKCSRNSCEQSLYIKQLKRILLYSTGPACMRFSSSIGDCFLPGLTAKRCRYRNLGNLLICGVFCLSMLQLAQLKLGRANNSIGRSVCLPECDSDTDAPGPSLLTVCVALVDSHCCSLT</sequence>
<name>W7LMP4_GIBM7</name>
<dbReference type="RefSeq" id="XP_018742875.1">
    <property type="nucleotide sequence ID" value="XM_018903658.1"/>
</dbReference>
<keyword evidence="3" id="KW-1185">Reference proteome</keyword>
<organism evidence="2 3">
    <name type="scientific">Gibberella moniliformis (strain M3125 / FGSC 7600)</name>
    <name type="common">Maize ear and stalk rot fungus</name>
    <name type="synonym">Fusarium verticillioides</name>
    <dbReference type="NCBI Taxonomy" id="334819"/>
    <lineage>
        <taxon>Eukaryota</taxon>
        <taxon>Fungi</taxon>
        <taxon>Dikarya</taxon>
        <taxon>Ascomycota</taxon>
        <taxon>Pezizomycotina</taxon>
        <taxon>Sordariomycetes</taxon>
        <taxon>Hypocreomycetidae</taxon>
        <taxon>Hypocreales</taxon>
        <taxon>Nectriaceae</taxon>
        <taxon>Fusarium</taxon>
        <taxon>Fusarium fujikuroi species complex</taxon>
    </lineage>
</organism>
<dbReference type="EMBL" id="DS022242">
    <property type="protein sequence ID" value="EWG36684.1"/>
    <property type="molecule type" value="Genomic_DNA"/>
</dbReference>
<reference evidence="2 3" key="1">
    <citation type="journal article" date="2010" name="Nature">
        <title>Comparative genomics reveals mobile pathogenicity chromosomes in Fusarium.</title>
        <authorList>
            <person name="Ma L.J."/>
            <person name="van der Does H.C."/>
            <person name="Borkovich K.A."/>
            <person name="Coleman J.J."/>
            <person name="Daboussi M.J."/>
            <person name="Di Pietro A."/>
            <person name="Dufresne M."/>
            <person name="Freitag M."/>
            <person name="Grabherr M."/>
            <person name="Henrissat B."/>
            <person name="Houterman P.M."/>
            <person name="Kang S."/>
            <person name="Shim W.B."/>
            <person name="Woloshuk C."/>
            <person name="Xie X."/>
            <person name="Xu J.R."/>
            <person name="Antoniw J."/>
            <person name="Baker S.E."/>
            <person name="Bluhm B.H."/>
            <person name="Breakspear A."/>
            <person name="Brown D.W."/>
            <person name="Butchko R.A."/>
            <person name="Chapman S."/>
            <person name="Coulson R."/>
            <person name="Coutinho P.M."/>
            <person name="Danchin E.G."/>
            <person name="Diener A."/>
            <person name="Gale L.R."/>
            <person name="Gardiner D.M."/>
            <person name="Goff S."/>
            <person name="Hammond-Kosack K.E."/>
            <person name="Hilburn K."/>
            <person name="Hua-Van A."/>
            <person name="Jonkers W."/>
            <person name="Kazan K."/>
            <person name="Kodira C.D."/>
            <person name="Koehrsen M."/>
            <person name="Kumar L."/>
            <person name="Lee Y.H."/>
            <person name="Li L."/>
            <person name="Manners J.M."/>
            <person name="Miranda-Saavedra D."/>
            <person name="Mukherjee M."/>
            <person name="Park G."/>
            <person name="Park J."/>
            <person name="Park S.Y."/>
            <person name="Proctor R.H."/>
            <person name="Regev A."/>
            <person name="Ruiz-Roldan M.C."/>
            <person name="Sain D."/>
            <person name="Sakthikumar S."/>
            <person name="Sykes S."/>
            <person name="Schwartz D.C."/>
            <person name="Turgeon B.G."/>
            <person name="Wapinski I."/>
            <person name="Yoder O."/>
            <person name="Young S."/>
            <person name="Zeng Q."/>
            <person name="Zhou S."/>
            <person name="Galagan J."/>
            <person name="Cuomo C.A."/>
            <person name="Kistler H.C."/>
            <person name="Rep M."/>
        </authorList>
    </citation>
    <scope>NUCLEOTIDE SEQUENCE [LARGE SCALE GENOMIC DNA]</scope>
    <source>
        <strain evidence="3">M3125 / FGSC 7600</strain>
    </source>
</reference>
<keyword evidence="1" id="KW-0812">Transmembrane</keyword>
<proteinExistence type="predicted"/>
<evidence type="ECO:0000256" key="1">
    <source>
        <dbReference type="SAM" id="Phobius"/>
    </source>
</evidence>
<keyword evidence="1" id="KW-1133">Transmembrane helix</keyword>
<keyword evidence="1" id="KW-0472">Membrane</keyword>
<dbReference type="Proteomes" id="UP000009096">
    <property type="component" value="Chromosome 1"/>
</dbReference>
<dbReference type="EMBL" id="CM000578">
    <property type="protein sequence ID" value="EWG36684.1"/>
    <property type="molecule type" value="Genomic_DNA"/>
</dbReference>
<dbReference type="GeneID" id="30071571"/>
<evidence type="ECO:0000313" key="2">
    <source>
        <dbReference type="EMBL" id="EWG36684.1"/>
    </source>
</evidence>